<feature type="region of interest" description="Disordered" evidence="9">
    <location>
        <begin position="210"/>
        <end position="231"/>
    </location>
</feature>
<dbReference type="InterPro" id="IPR003439">
    <property type="entry name" value="ABC_transporter-like_ATP-bd"/>
</dbReference>
<dbReference type="Pfam" id="PF00005">
    <property type="entry name" value="ABC_tran"/>
    <property type="match status" value="1"/>
</dbReference>
<dbReference type="PROSITE" id="PS00211">
    <property type="entry name" value="ABC_TRANSPORTER_1"/>
    <property type="match status" value="1"/>
</dbReference>
<feature type="compositionally biased region" description="Low complexity" evidence="9">
    <location>
        <begin position="1031"/>
        <end position="1041"/>
    </location>
</feature>
<dbReference type="PANTHER" id="PTHR24221">
    <property type="entry name" value="ATP-BINDING CASSETTE SUB-FAMILY B"/>
    <property type="match status" value="1"/>
</dbReference>
<feature type="compositionally biased region" description="Acidic residues" evidence="9">
    <location>
        <begin position="1097"/>
        <end position="1106"/>
    </location>
</feature>
<dbReference type="PROSITE" id="PS50929">
    <property type="entry name" value="ABC_TM1F"/>
    <property type="match status" value="1"/>
</dbReference>
<evidence type="ECO:0000313" key="13">
    <source>
        <dbReference type="EMBL" id="KAE9968643.1"/>
    </source>
</evidence>
<proteinExistence type="inferred from homology"/>
<dbReference type="GO" id="GO:0016887">
    <property type="term" value="F:ATP hydrolysis activity"/>
    <property type="evidence" value="ECO:0007669"/>
    <property type="project" value="InterPro"/>
</dbReference>
<feature type="region of interest" description="Disordered" evidence="9">
    <location>
        <begin position="867"/>
        <end position="907"/>
    </location>
</feature>
<dbReference type="InterPro" id="IPR003593">
    <property type="entry name" value="AAA+_ATPase"/>
</dbReference>
<feature type="transmembrane region" description="Helical" evidence="10">
    <location>
        <begin position="496"/>
        <end position="516"/>
    </location>
</feature>
<reference evidence="13 14" key="1">
    <citation type="submission" date="2018-12" db="EMBL/GenBank/DDBJ databases">
        <title>Venturia inaequalis Genome Resource.</title>
        <authorList>
            <person name="Lichtner F.J."/>
        </authorList>
    </citation>
    <scope>NUCLEOTIDE SEQUENCE [LARGE SCALE GENOMIC DNA]</scope>
    <source>
        <strain evidence="13 14">120213</strain>
    </source>
</reference>
<dbReference type="InterPro" id="IPR039421">
    <property type="entry name" value="Type_1_exporter"/>
</dbReference>
<feature type="compositionally biased region" description="Polar residues" evidence="9">
    <location>
        <begin position="993"/>
        <end position="1002"/>
    </location>
</feature>
<evidence type="ECO:0000256" key="7">
    <source>
        <dbReference type="ARBA" id="ARBA00023136"/>
    </source>
</evidence>
<feature type="transmembrane region" description="Helical" evidence="10">
    <location>
        <begin position="51"/>
        <end position="74"/>
    </location>
</feature>
<feature type="compositionally biased region" description="Basic and acidic residues" evidence="9">
    <location>
        <begin position="1071"/>
        <end position="1096"/>
    </location>
</feature>
<feature type="transmembrane region" description="Helical" evidence="10">
    <location>
        <begin position="6"/>
        <end position="30"/>
    </location>
</feature>
<dbReference type="CDD" id="cd18583">
    <property type="entry name" value="ABC_6TM_HMT1"/>
    <property type="match status" value="1"/>
</dbReference>
<feature type="transmembrane region" description="Helical" evidence="10">
    <location>
        <begin position="151"/>
        <end position="171"/>
    </location>
</feature>
<name>A0A8H3UG61_VENIN</name>
<keyword evidence="5" id="KW-0067">ATP-binding</keyword>
<sequence>METTPIALYLLDYAYPLSIVAAFAIITAINACTLHHGQTTKEPARTPRGRVVALCLSLTVVFSYILQAVLYLVHALLEPGHFPEQHLVLNILSCILVWGSVFVLLLGSVSPAWITFAGVWSLGLLLEIAIAVLFLAIRLPASRPYDMVRTGLQGVRIACFLALVLHSLVILRSKKQTGSDEECQPLMTENTNGSASKVVATYGATPIAATDGAADEDDEEQEDEDDKEIKEQQRKRFEEQGWIGYLKGFAVFIPYVWPAGNWKIQFCLGLCFLDMISDRFLNVLTPRQVGIIVDKLTTGQARGIMPWKEVLLWVFFKWFGSSAGFGFVQSISLAKVQQYSYARLKTLAFEHVMGLSMDFHSSKDSGEVLKSVEQAESLNDLLELVCFQVGPVFLDMFIALGYITHLFDAYIAFVVVVVGVIYTWMGISLTKRIREKRRLYVEKDRHENRTLYESVANWQSVSYFNRVPHEQVKYKGTVASAVSAQMSYLYTFWVGYAAQSLVMTVGLLTASFLAIYQITSCQKPVGNFVTMVMYWSVMMQPLSSLAYSWRRISSTLVDAERLLQLIQSKPSVENRPEAKALEVSAGQVEFKDVDFSYDSRKQTISGLNFVAEPGQTIAFVGETGGGKSTTLKLLFRFYDVTSGSICIDGQDIRDVTLDSLREVIGIVPQDPALFNQTVMENVRYARLDAKNDEIIEACKAAAVHDKIMSFPDGYKSKVGERGVKLSGGELQRIAIARIFLKNPQIVLLDEATSAVDSSIESQIQAAFKTLSKGRTTFVIAHRLSTIMEADMIIVIDQGKILERGTHDQLLQNHAGKYSELWRKQTAGKGSDSSKASSVTAHPEEEDLILLDHDHSLLDQVDGACESKPFQSKQDAGCFGKKPKPRRGGGEENSSGSFSEGSDIDGPIRMISAKPTYATKTMAPVETETTPPPAIPFNPRNNITLTFEPATPDVESTTTSLRSNPGNRSTKRIHQRRGSGFPFAVPVEDDELDNSPSAETFDSTRAVRRPTDPSTLNSFDSAKTIHIPTPPSSTATVPSSITGPCEGMRVGPKNPSIPPIPDEPEVGSDDGVVEKDDSMAEKNDGVVGKDDGEVGKDDAEEDSDSSGDESPGGHAGVRAVQRFATALEE</sequence>
<keyword evidence="2" id="KW-0813">Transport</keyword>
<evidence type="ECO:0008006" key="15">
    <source>
        <dbReference type="Google" id="ProtNLM"/>
    </source>
</evidence>
<evidence type="ECO:0000256" key="8">
    <source>
        <dbReference type="ARBA" id="ARBA00024363"/>
    </source>
</evidence>
<feature type="compositionally biased region" description="Polar residues" evidence="9">
    <location>
        <begin position="953"/>
        <end position="967"/>
    </location>
</feature>
<protein>
    <recommendedName>
        <fullName evidence="15">ABC transporter</fullName>
    </recommendedName>
</protein>
<evidence type="ECO:0000256" key="3">
    <source>
        <dbReference type="ARBA" id="ARBA00022692"/>
    </source>
</evidence>
<dbReference type="GO" id="GO:0005524">
    <property type="term" value="F:ATP binding"/>
    <property type="evidence" value="ECO:0007669"/>
    <property type="project" value="UniProtKB-KW"/>
</dbReference>
<feature type="compositionally biased region" description="Low complexity" evidence="9">
    <location>
        <begin position="891"/>
        <end position="900"/>
    </location>
</feature>
<dbReference type="SMART" id="SM00382">
    <property type="entry name" value="AAA"/>
    <property type="match status" value="1"/>
</dbReference>
<feature type="compositionally biased region" description="Acidic residues" evidence="9">
    <location>
        <begin position="213"/>
        <end position="226"/>
    </location>
</feature>
<dbReference type="Proteomes" id="UP000447873">
    <property type="component" value="Unassembled WGS sequence"/>
</dbReference>
<dbReference type="AlphaFoldDB" id="A0A8H3UG61"/>
<dbReference type="SUPFAM" id="SSF90123">
    <property type="entry name" value="ABC transporter transmembrane region"/>
    <property type="match status" value="1"/>
</dbReference>
<evidence type="ECO:0000256" key="1">
    <source>
        <dbReference type="ARBA" id="ARBA00004141"/>
    </source>
</evidence>
<evidence type="ECO:0000256" key="5">
    <source>
        <dbReference type="ARBA" id="ARBA00022840"/>
    </source>
</evidence>
<dbReference type="GO" id="GO:0016020">
    <property type="term" value="C:membrane"/>
    <property type="evidence" value="ECO:0007669"/>
    <property type="project" value="UniProtKB-SubCell"/>
</dbReference>
<dbReference type="PANTHER" id="PTHR24221:SF503">
    <property type="entry name" value="MITOCHONDRIAL POTASSIUM CHANNEL ATP-BINDING SUBUNIT"/>
    <property type="match status" value="1"/>
</dbReference>
<keyword evidence="3 10" id="KW-0812">Transmembrane</keyword>
<comment type="caution">
    <text evidence="13">The sequence shown here is derived from an EMBL/GenBank/DDBJ whole genome shotgun (WGS) entry which is preliminary data.</text>
</comment>
<feature type="compositionally biased region" description="Polar residues" evidence="9">
    <location>
        <begin position="1011"/>
        <end position="1020"/>
    </location>
</feature>
<feature type="domain" description="ABC transmembrane type-1" evidence="12">
    <location>
        <begin position="280"/>
        <end position="554"/>
    </location>
</feature>
<evidence type="ECO:0000256" key="2">
    <source>
        <dbReference type="ARBA" id="ARBA00022448"/>
    </source>
</evidence>
<dbReference type="SUPFAM" id="SSF52540">
    <property type="entry name" value="P-loop containing nucleoside triphosphate hydrolases"/>
    <property type="match status" value="1"/>
</dbReference>
<dbReference type="InterPro" id="IPR036640">
    <property type="entry name" value="ABC1_TM_sf"/>
</dbReference>
<feature type="transmembrane region" description="Helical" evidence="10">
    <location>
        <begin position="409"/>
        <end position="429"/>
    </location>
</feature>
<evidence type="ECO:0000256" key="10">
    <source>
        <dbReference type="SAM" id="Phobius"/>
    </source>
</evidence>
<comment type="similarity">
    <text evidence="8">Belongs to the ABC transporter superfamily. ABCB family. Heavy Metal importer (TC 3.A.1.210) subfamily.</text>
</comment>
<accession>A0A8H3UG61</accession>
<evidence type="ECO:0000313" key="14">
    <source>
        <dbReference type="Proteomes" id="UP000447873"/>
    </source>
</evidence>
<comment type="subcellular location">
    <subcellularLocation>
        <location evidence="1">Membrane</location>
        <topology evidence="1">Multi-pass membrane protein</topology>
    </subcellularLocation>
</comment>
<feature type="transmembrane region" description="Helical" evidence="10">
    <location>
        <begin position="113"/>
        <end position="139"/>
    </location>
</feature>
<evidence type="ECO:0000256" key="4">
    <source>
        <dbReference type="ARBA" id="ARBA00022741"/>
    </source>
</evidence>
<dbReference type="Gene3D" id="1.20.1560.10">
    <property type="entry name" value="ABC transporter type 1, transmembrane domain"/>
    <property type="match status" value="1"/>
</dbReference>
<feature type="domain" description="ABC transporter" evidence="11">
    <location>
        <begin position="588"/>
        <end position="822"/>
    </location>
</feature>
<feature type="transmembrane region" description="Helical" evidence="10">
    <location>
        <begin position="86"/>
        <end position="106"/>
    </location>
</feature>
<evidence type="ECO:0000256" key="9">
    <source>
        <dbReference type="SAM" id="MobiDB-lite"/>
    </source>
</evidence>
<dbReference type="InterPro" id="IPR011527">
    <property type="entry name" value="ABC1_TM_dom"/>
</dbReference>
<keyword evidence="7 10" id="KW-0472">Membrane</keyword>
<keyword evidence="4" id="KW-0547">Nucleotide-binding</keyword>
<feature type="region of interest" description="Disordered" evidence="9">
    <location>
        <begin position="951"/>
        <end position="1128"/>
    </location>
</feature>
<evidence type="ECO:0000259" key="12">
    <source>
        <dbReference type="PROSITE" id="PS50929"/>
    </source>
</evidence>
<keyword evidence="6 10" id="KW-1133">Transmembrane helix</keyword>
<dbReference type="PROSITE" id="PS50893">
    <property type="entry name" value="ABC_TRANSPORTER_2"/>
    <property type="match status" value="1"/>
</dbReference>
<dbReference type="Gene3D" id="3.40.50.300">
    <property type="entry name" value="P-loop containing nucleotide triphosphate hydrolases"/>
    <property type="match status" value="1"/>
</dbReference>
<evidence type="ECO:0000256" key="6">
    <source>
        <dbReference type="ARBA" id="ARBA00022989"/>
    </source>
</evidence>
<organism evidence="13 14">
    <name type="scientific">Venturia inaequalis</name>
    <name type="common">Apple scab fungus</name>
    <dbReference type="NCBI Taxonomy" id="5025"/>
    <lineage>
        <taxon>Eukaryota</taxon>
        <taxon>Fungi</taxon>
        <taxon>Dikarya</taxon>
        <taxon>Ascomycota</taxon>
        <taxon>Pezizomycotina</taxon>
        <taxon>Dothideomycetes</taxon>
        <taxon>Pleosporomycetidae</taxon>
        <taxon>Venturiales</taxon>
        <taxon>Venturiaceae</taxon>
        <taxon>Venturia</taxon>
    </lineage>
</organism>
<dbReference type="GO" id="GO:0140359">
    <property type="term" value="F:ABC-type transporter activity"/>
    <property type="evidence" value="ECO:0007669"/>
    <property type="project" value="InterPro"/>
</dbReference>
<dbReference type="InterPro" id="IPR017871">
    <property type="entry name" value="ABC_transporter-like_CS"/>
</dbReference>
<evidence type="ECO:0000259" key="11">
    <source>
        <dbReference type="PROSITE" id="PS50893"/>
    </source>
</evidence>
<dbReference type="FunFam" id="3.40.50.300:FF:000287">
    <property type="entry name" value="Multidrug ABC transporter ATP-binding protein"/>
    <property type="match status" value="1"/>
</dbReference>
<dbReference type="Pfam" id="PF00664">
    <property type="entry name" value="ABC_membrane"/>
    <property type="match status" value="1"/>
</dbReference>
<gene>
    <name evidence="13" type="ORF">EG328_007329</name>
</gene>
<dbReference type="EMBL" id="WNWS01000397">
    <property type="protein sequence ID" value="KAE9968643.1"/>
    <property type="molecule type" value="Genomic_DNA"/>
</dbReference>
<dbReference type="InterPro" id="IPR027417">
    <property type="entry name" value="P-loop_NTPase"/>
</dbReference>